<sequence length="183" mass="20966">MTEEKTGQSLADKLFGPKPPISDRAIQAISDPDSMERDELFPVKVHTYIDPGTKKLRKQLDSRGITYTEGLSEHPGVVRIDEKEYKRLTEKSRRKPKNYRVENPQNGINLQVDVTRLNGDEVLFRAELEPNDHGIESTGPKHYKIKPRELYPVFREPHPNVKMIEGVNFALFKGNTTVDLIND</sequence>
<protein>
    <submittedName>
        <fullName evidence="2">Uncharacterized protein</fullName>
    </submittedName>
</protein>
<accession>A0A1F7X7D8</accession>
<dbReference type="AlphaFoldDB" id="A0A1F7X7D8"/>
<dbReference type="EMBL" id="MGFS01000027">
    <property type="protein sequence ID" value="OGM10984.1"/>
    <property type="molecule type" value="Genomic_DNA"/>
</dbReference>
<evidence type="ECO:0000256" key="1">
    <source>
        <dbReference type="SAM" id="MobiDB-lite"/>
    </source>
</evidence>
<reference evidence="2 3" key="1">
    <citation type="journal article" date="2016" name="Nat. Commun.">
        <title>Thousands of microbial genomes shed light on interconnected biogeochemical processes in an aquifer system.</title>
        <authorList>
            <person name="Anantharaman K."/>
            <person name="Brown C.T."/>
            <person name="Hug L.A."/>
            <person name="Sharon I."/>
            <person name="Castelle C.J."/>
            <person name="Probst A.J."/>
            <person name="Thomas B.C."/>
            <person name="Singh A."/>
            <person name="Wilkins M.J."/>
            <person name="Karaoz U."/>
            <person name="Brodie E.L."/>
            <person name="Williams K.H."/>
            <person name="Hubbard S.S."/>
            <person name="Banfield J.F."/>
        </authorList>
    </citation>
    <scope>NUCLEOTIDE SEQUENCE [LARGE SCALE GENOMIC DNA]</scope>
</reference>
<dbReference type="Proteomes" id="UP000177053">
    <property type="component" value="Unassembled WGS sequence"/>
</dbReference>
<evidence type="ECO:0000313" key="2">
    <source>
        <dbReference type="EMBL" id="OGM10984.1"/>
    </source>
</evidence>
<name>A0A1F7X7D8_9BACT</name>
<organism evidence="2 3">
    <name type="scientific">Candidatus Woesebacteria bacterium RBG_16_34_12</name>
    <dbReference type="NCBI Taxonomy" id="1802480"/>
    <lineage>
        <taxon>Bacteria</taxon>
        <taxon>Candidatus Woeseibacteriota</taxon>
    </lineage>
</organism>
<comment type="caution">
    <text evidence="2">The sequence shown here is derived from an EMBL/GenBank/DDBJ whole genome shotgun (WGS) entry which is preliminary data.</text>
</comment>
<evidence type="ECO:0000313" key="3">
    <source>
        <dbReference type="Proteomes" id="UP000177053"/>
    </source>
</evidence>
<gene>
    <name evidence="2" type="ORF">A2Z22_03905</name>
</gene>
<feature type="region of interest" description="Disordered" evidence="1">
    <location>
        <begin position="1"/>
        <end position="24"/>
    </location>
</feature>
<proteinExistence type="predicted"/>